<evidence type="ECO:0000256" key="6">
    <source>
        <dbReference type="ARBA" id="ARBA00022840"/>
    </source>
</evidence>
<reference evidence="10 11" key="1">
    <citation type="submission" date="2023-09" db="EMBL/GenBank/DDBJ databases">
        <authorList>
            <person name="Wang M."/>
        </authorList>
    </citation>
    <scope>NUCLEOTIDE SEQUENCE [LARGE SCALE GENOMIC DNA]</scope>
    <source>
        <strain evidence="10">GT-2023</strain>
        <tissue evidence="10">Liver</tissue>
    </source>
</reference>
<protein>
    <recommendedName>
        <fullName evidence="1">non-specific serine/threonine protein kinase</fullName>
        <ecNumber evidence="1">2.7.11.1</ecNumber>
    </recommendedName>
</protein>
<dbReference type="Gene3D" id="1.10.510.10">
    <property type="entry name" value="Transferase(Phosphotransferase) domain 1"/>
    <property type="match status" value="1"/>
</dbReference>
<keyword evidence="4" id="KW-0547">Nucleotide-binding</keyword>
<evidence type="ECO:0000256" key="7">
    <source>
        <dbReference type="ARBA" id="ARBA00047899"/>
    </source>
</evidence>
<organism evidence="10 11">
    <name type="scientific">Cirrhinus molitorella</name>
    <name type="common">mud carp</name>
    <dbReference type="NCBI Taxonomy" id="172907"/>
    <lineage>
        <taxon>Eukaryota</taxon>
        <taxon>Metazoa</taxon>
        <taxon>Chordata</taxon>
        <taxon>Craniata</taxon>
        <taxon>Vertebrata</taxon>
        <taxon>Euteleostomi</taxon>
        <taxon>Actinopterygii</taxon>
        <taxon>Neopterygii</taxon>
        <taxon>Teleostei</taxon>
        <taxon>Ostariophysi</taxon>
        <taxon>Cypriniformes</taxon>
        <taxon>Cyprinidae</taxon>
        <taxon>Labeoninae</taxon>
        <taxon>Labeonini</taxon>
        <taxon>Cirrhinus</taxon>
    </lineage>
</organism>
<sequence length="100" mass="11211">MGNSLSTLNELGYSLVSEEKNKILVKNEGGDKFVIKKLSANQDNSKFLLHLNHPHIVQHKEFIEGSDCLYLVLEHCEGGDLAQKIKKKKKGNATFSENEV</sequence>
<evidence type="ECO:0000256" key="5">
    <source>
        <dbReference type="ARBA" id="ARBA00022777"/>
    </source>
</evidence>
<keyword evidence="2" id="KW-0723">Serine/threonine-protein kinase</keyword>
<accession>A0ABR3NJT9</accession>
<dbReference type="InterPro" id="IPR011009">
    <property type="entry name" value="Kinase-like_dom_sf"/>
</dbReference>
<comment type="catalytic activity">
    <reaction evidence="8">
        <text>L-seryl-[protein] + ATP = O-phospho-L-seryl-[protein] + ADP + H(+)</text>
        <dbReference type="Rhea" id="RHEA:17989"/>
        <dbReference type="Rhea" id="RHEA-COMP:9863"/>
        <dbReference type="Rhea" id="RHEA-COMP:11604"/>
        <dbReference type="ChEBI" id="CHEBI:15378"/>
        <dbReference type="ChEBI" id="CHEBI:29999"/>
        <dbReference type="ChEBI" id="CHEBI:30616"/>
        <dbReference type="ChEBI" id="CHEBI:83421"/>
        <dbReference type="ChEBI" id="CHEBI:456216"/>
        <dbReference type="EC" id="2.7.11.1"/>
    </reaction>
</comment>
<keyword evidence="5" id="KW-0418">Kinase</keyword>
<dbReference type="PANTHER" id="PTHR44899">
    <property type="entry name" value="CAMK FAMILY PROTEIN KINASE"/>
    <property type="match status" value="1"/>
</dbReference>
<evidence type="ECO:0000313" key="10">
    <source>
        <dbReference type="EMBL" id="KAL1277273.1"/>
    </source>
</evidence>
<gene>
    <name evidence="10" type="ORF">QQF64_023946</name>
</gene>
<evidence type="ECO:0000259" key="9">
    <source>
        <dbReference type="PROSITE" id="PS50011"/>
    </source>
</evidence>
<evidence type="ECO:0000256" key="3">
    <source>
        <dbReference type="ARBA" id="ARBA00022679"/>
    </source>
</evidence>
<evidence type="ECO:0000313" key="11">
    <source>
        <dbReference type="Proteomes" id="UP001558613"/>
    </source>
</evidence>
<dbReference type="SUPFAM" id="SSF56112">
    <property type="entry name" value="Protein kinase-like (PK-like)"/>
    <property type="match status" value="1"/>
</dbReference>
<name>A0ABR3NJT9_9TELE</name>
<evidence type="ECO:0000256" key="1">
    <source>
        <dbReference type="ARBA" id="ARBA00012513"/>
    </source>
</evidence>
<comment type="catalytic activity">
    <reaction evidence="7">
        <text>L-threonyl-[protein] + ATP = O-phospho-L-threonyl-[protein] + ADP + H(+)</text>
        <dbReference type="Rhea" id="RHEA:46608"/>
        <dbReference type="Rhea" id="RHEA-COMP:11060"/>
        <dbReference type="Rhea" id="RHEA-COMP:11605"/>
        <dbReference type="ChEBI" id="CHEBI:15378"/>
        <dbReference type="ChEBI" id="CHEBI:30013"/>
        <dbReference type="ChEBI" id="CHEBI:30616"/>
        <dbReference type="ChEBI" id="CHEBI:61977"/>
        <dbReference type="ChEBI" id="CHEBI:456216"/>
        <dbReference type="EC" id="2.7.11.1"/>
    </reaction>
</comment>
<dbReference type="Pfam" id="PF00069">
    <property type="entry name" value="Pkinase"/>
    <property type="match status" value="1"/>
</dbReference>
<keyword evidence="6" id="KW-0067">ATP-binding</keyword>
<dbReference type="Proteomes" id="UP001558613">
    <property type="component" value="Unassembled WGS sequence"/>
</dbReference>
<evidence type="ECO:0000256" key="8">
    <source>
        <dbReference type="ARBA" id="ARBA00048679"/>
    </source>
</evidence>
<evidence type="ECO:0000256" key="2">
    <source>
        <dbReference type="ARBA" id="ARBA00022527"/>
    </source>
</evidence>
<dbReference type="InterPro" id="IPR051131">
    <property type="entry name" value="NEK_Ser/Thr_kinase_NIMA"/>
</dbReference>
<dbReference type="PANTHER" id="PTHR44899:SF4">
    <property type="entry name" value="SERINE_THREONINE-PROTEIN KINASE NEK1"/>
    <property type="match status" value="1"/>
</dbReference>
<proteinExistence type="predicted"/>
<feature type="domain" description="Protein kinase" evidence="9">
    <location>
        <begin position="1"/>
        <end position="100"/>
    </location>
</feature>
<keyword evidence="3" id="KW-0808">Transferase</keyword>
<evidence type="ECO:0000256" key="4">
    <source>
        <dbReference type="ARBA" id="ARBA00022741"/>
    </source>
</evidence>
<dbReference type="InterPro" id="IPR000719">
    <property type="entry name" value="Prot_kinase_dom"/>
</dbReference>
<dbReference type="EC" id="2.7.11.1" evidence="1"/>
<comment type="caution">
    <text evidence="10">The sequence shown here is derived from an EMBL/GenBank/DDBJ whole genome shotgun (WGS) entry which is preliminary data.</text>
</comment>
<dbReference type="EMBL" id="JAYMGO010000003">
    <property type="protein sequence ID" value="KAL1277273.1"/>
    <property type="molecule type" value="Genomic_DNA"/>
</dbReference>
<keyword evidence="11" id="KW-1185">Reference proteome</keyword>
<dbReference type="PROSITE" id="PS50011">
    <property type="entry name" value="PROTEIN_KINASE_DOM"/>
    <property type="match status" value="1"/>
</dbReference>